<dbReference type="Pfam" id="PF12852">
    <property type="entry name" value="Cupin_6"/>
    <property type="match status" value="1"/>
</dbReference>
<keyword evidence="2" id="KW-0238">DNA-binding</keyword>
<dbReference type="InterPro" id="IPR050204">
    <property type="entry name" value="AraC_XylS_family_regulators"/>
</dbReference>
<evidence type="ECO:0000256" key="3">
    <source>
        <dbReference type="ARBA" id="ARBA00023163"/>
    </source>
</evidence>
<dbReference type="PANTHER" id="PTHR46796">
    <property type="entry name" value="HTH-TYPE TRANSCRIPTIONAL ACTIVATOR RHAS-RELATED"/>
    <property type="match status" value="1"/>
</dbReference>
<dbReference type="GO" id="GO:0003700">
    <property type="term" value="F:DNA-binding transcription factor activity"/>
    <property type="evidence" value="ECO:0007669"/>
    <property type="project" value="InterPro"/>
</dbReference>
<accession>A0A2W5MIH9</accession>
<feature type="domain" description="HTH araC/xylS-type" evidence="5">
    <location>
        <begin position="319"/>
        <end position="417"/>
    </location>
</feature>
<dbReference type="PROSITE" id="PS01124">
    <property type="entry name" value="HTH_ARAC_FAMILY_2"/>
    <property type="match status" value="1"/>
</dbReference>
<keyword evidence="3" id="KW-0804">Transcription</keyword>
<reference evidence="6 7" key="1">
    <citation type="submission" date="2017-08" db="EMBL/GenBank/DDBJ databases">
        <title>Infants hospitalized years apart are colonized by the same room-sourced microbial strains.</title>
        <authorList>
            <person name="Brooks B."/>
            <person name="Olm M.R."/>
            <person name="Firek B.A."/>
            <person name="Baker R."/>
            <person name="Thomas B.C."/>
            <person name="Morowitz M.J."/>
            <person name="Banfield J.F."/>
        </authorList>
    </citation>
    <scope>NUCLEOTIDE SEQUENCE [LARGE SCALE GENOMIC DNA]</scope>
    <source>
        <strain evidence="6">S2_005_003_R2_42</strain>
    </source>
</reference>
<dbReference type="Pfam" id="PF12833">
    <property type="entry name" value="HTH_18"/>
    <property type="match status" value="1"/>
</dbReference>
<dbReference type="PANTHER" id="PTHR46796:SF7">
    <property type="entry name" value="ARAC FAMILY TRANSCRIPTIONAL REGULATOR"/>
    <property type="match status" value="1"/>
</dbReference>
<dbReference type="AlphaFoldDB" id="A0A2W5MIH9"/>
<comment type="caution">
    <text evidence="6">The sequence shown here is derived from an EMBL/GenBank/DDBJ whole genome shotgun (WGS) entry which is preliminary data.</text>
</comment>
<dbReference type="GO" id="GO:0043565">
    <property type="term" value="F:sequence-specific DNA binding"/>
    <property type="evidence" value="ECO:0007669"/>
    <property type="project" value="InterPro"/>
</dbReference>
<feature type="region of interest" description="Disordered" evidence="4">
    <location>
        <begin position="1"/>
        <end position="113"/>
    </location>
</feature>
<dbReference type="InterPro" id="IPR032783">
    <property type="entry name" value="AraC_lig"/>
</dbReference>
<dbReference type="SUPFAM" id="SSF46689">
    <property type="entry name" value="Homeodomain-like"/>
    <property type="match status" value="2"/>
</dbReference>
<sequence>MRSAWPSTPARRRRRRPARPARWRSGAGSAACATAASKPRRRPRSTRCAAACRSARSAKRWPGATEPTPHRGPHSACATGSRPAGSPSGSMTPYPPDGARQALAHRPTLGGSTALRSPRAVALSLMRHNPIEQVLESALNGVQLRVEIVDDLRYCGAWLEREPATRHGAFHLIGEGRCVIEAPALGGPLVLEAGDLVMFPHGSGHLLRAADACAPVADTDADPGYTSMLCGEFAFLIGTHNPVLRALPDCVIVRARDGGAAFAHLAALLIDTSRRGGLGRQVMLNTLAASLFILAVCGYATQSAHPRGLFAGLADPRIARVLQAIHTRPDQDWSMARLADLAGMSRSAFAERFTTLLETPPMQYLAQWRVSQAWQLLKNPRLSVAAIAEQLGYKSEPAFRKLFKRLTGIGPGKVRAGGEDLGAP</sequence>
<evidence type="ECO:0000256" key="4">
    <source>
        <dbReference type="SAM" id="MobiDB-lite"/>
    </source>
</evidence>
<protein>
    <recommendedName>
        <fullName evidence="5">HTH araC/xylS-type domain-containing protein</fullName>
    </recommendedName>
</protein>
<dbReference type="InterPro" id="IPR018060">
    <property type="entry name" value="HTH_AraC"/>
</dbReference>
<proteinExistence type="predicted"/>
<organism evidence="6 7">
    <name type="scientific">Rhodanobacter denitrificans</name>
    <dbReference type="NCBI Taxonomy" id="666685"/>
    <lineage>
        <taxon>Bacteria</taxon>
        <taxon>Pseudomonadati</taxon>
        <taxon>Pseudomonadota</taxon>
        <taxon>Gammaproteobacteria</taxon>
        <taxon>Lysobacterales</taxon>
        <taxon>Rhodanobacteraceae</taxon>
        <taxon>Rhodanobacter</taxon>
    </lineage>
</organism>
<evidence type="ECO:0000256" key="1">
    <source>
        <dbReference type="ARBA" id="ARBA00023015"/>
    </source>
</evidence>
<feature type="compositionally biased region" description="Low complexity" evidence="4">
    <location>
        <begin position="23"/>
        <end position="37"/>
    </location>
</feature>
<evidence type="ECO:0000259" key="5">
    <source>
        <dbReference type="PROSITE" id="PS01124"/>
    </source>
</evidence>
<gene>
    <name evidence="6" type="ORF">DI564_06250</name>
</gene>
<evidence type="ECO:0000313" key="6">
    <source>
        <dbReference type="EMBL" id="PZQ17403.1"/>
    </source>
</evidence>
<evidence type="ECO:0000313" key="7">
    <source>
        <dbReference type="Proteomes" id="UP000249046"/>
    </source>
</evidence>
<dbReference type="SMART" id="SM00342">
    <property type="entry name" value="HTH_ARAC"/>
    <property type="match status" value="1"/>
</dbReference>
<feature type="compositionally biased region" description="Basic residues" evidence="4">
    <location>
        <begin position="10"/>
        <end position="22"/>
    </location>
</feature>
<dbReference type="Proteomes" id="UP000249046">
    <property type="component" value="Unassembled WGS sequence"/>
</dbReference>
<dbReference type="InterPro" id="IPR009057">
    <property type="entry name" value="Homeodomain-like_sf"/>
</dbReference>
<feature type="compositionally biased region" description="Low complexity" evidence="4">
    <location>
        <begin position="46"/>
        <end position="55"/>
    </location>
</feature>
<keyword evidence="1" id="KW-0805">Transcription regulation</keyword>
<dbReference type="EMBL" id="QFPO01000004">
    <property type="protein sequence ID" value="PZQ17403.1"/>
    <property type="molecule type" value="Genomic_DNA"/>
</dbReference>
<evidence type="ECO:0000256" key="2">
    <source>
        <dbReference type="ARBA" id="ARBA00023125"/>
    </source>
</evidence>
<dbReference type="Gene3D" id="1.10.10.60">
    <property type="entry name" value="Homeodomain-like"/>
    <property type="match status" value="2"/>
</dbReference>
<name>A0A2W5MIH9_9GAMM</name>